<evidence type="ECO:0000313" key="2">
    <source>
        <dbReference type="EMBL" id="NNG21943.1"/>
    </source>
</evidence>
<gene>
    <name evidence="2" type="ORF">HGB41_02825</name>
</gene>
<reference evidence="2 3" key="1">
    <citation type="submission" date="2020-04" db="EMBL/GenBank/DDBJ databases">
        <title>Massilia sp. nov., a cold adapted bacteria isolated from Arctic soil.</title>
        <authorList>
            <person name="Son J."/>
            <person name="Ka J.-O."/>
        </authorList>
    </citation>
    <scope>NUCLEOTIDE SEQUENCE [LARGE SCALE GENOMIC DNA]</scope>
    <source>
        <strain evidence="2 3">ML15P13</strain>
    </source>
</reference>
<protein>
    <submittedName>
        <fullName evidence="2">Formate dehydrogenase</fullName>
    </submittedName>
</protein>
<feature type="region of interest" description="Disordered" evidence="1">
    <location>
        <begin position="1"/>
        <end position="29"/>
    </location>
</feature>
<evidence type="ECO:0000313" key="3">
    <source>
        <dbReference type="Proteomes" id="UP000533905"/>
    </source>
</evidence>
<name>A0A7Y2NYD5_9BURK</name>
<accession>A0A7Y2NYD5</accession>
<dbReference type="EMBL" id="JABAIV010000001">
    <property type="protein sequence ID" value="NNG21943.1"/>
    <property type="molecule type" value="Genomic_DNA"/>
</dbReference>
<dbReference type="RefSeq" id="WP_171080866.1">
    <property type="nucleotide sequence ID" value="NZ_JABAIV010000001.1"/>
</dbReference>
<proteinExistence type="predicted"/>
<feature type="compositionally biased region" description="Low complexity" evidence="1">
    <location>
        <begin position="12"/>
        <end position="29"/>
    </location>
</feature>
<evidence type="ECO:0000256" key="1">
    <source>
        <dbReference type="SAM" id="MobiDB-lite"/>
    </source>
</evidence>
<organism evidence="2 3">
    <name type="scientific">Telluria aromaticivorans</name>
    <dbReference type="NCBI Taxonomy" id="2725995"/>
    <lineage>
        <taxon>Bacteria</taxon>
        <taxon>Pseudomonadati</taxon>
        <taxon>Pseudomonadota</taxon>
        <taxon>Betaproteobacteria</taxon>
        <taxon>Burkholderiales</taxon>
        <taxon>Oxalobacteraceae</taxon>
        <taxon>Telluria group</taxon>
        <taxon>Telluria</taxon>
    </lineage>
</organism>
<dbReference type="AlphaFoldDB" id="A0A7Y2NYD5"/>
<dbReference type="InterPro" id="IPR006311">
    <property type="entry name" value="TAT_signal"/>
</dbReference>
<sequence>MKQQTQGNELVPAGAAAAEGRAGTAPEAGAPDLARRSFLRAAPLGALAVVAGSAAAAETPAAAPVAPELDAKRGYHETDHIRRYYQTAAYW</sequence>
<dbReference type="Proteomes" id="UP000533905">
    <property type="component" value="Unassembled WGS sequence"/>
</dbReference>
<keyword evidence="3" id="KW-1185">Reference proteome</keyword>
<comment type="caution">
    <text evidence="2">The sequence shown here is derived from an EMBL/GenBank/DDBJ whole genome shotgun (WGS) entry which is preliminary data.</text>
</comment>
<dbReference type="PROSITE" id="PS51318">
    <property type="entry name" value="TAT"/>
    <property type="match status" value="1"/>
</dbReference>